<dbReference type="PANTHER" id="PTHR36964:SF1">
    <property type="entry name" value="PROTEIN-METHIONINE-SULFOXIDE REDUCTASE HEME-BINDING SUBUNIT MSRQ"/>
    <property type="match status" value="1"/>
</dbReference>
<keyword evidence="3 7" id="KW-0812">Transmembrane</keyword>
<evidence type="ECO:0000256" key="5">
    <source>
        <dbReference type="ARBA" id="ARBA00023004"/>
    </source>
</evidence>
<keyword evidence="7" id="KW-1003">Cell membrane</keyword>
<dbReference type="EMBL" id="VDUY01000006">
    <property type="protein sequence ID" value="TXL64289.1"/>
    <property type="molecule type" value="Genomic_DNA"/>
</dbReference>
<keyword evidence="10" id="KW-1185">Reference proteome</keyword>
<comment type="similarity">
    <text evidence="7">Belongs to the MsrQ family.</text>
</comment>
<keyword evidence="2 7" id="KW-0813">Transport</keyword>
<proteinExistence type="inferred from homology"/>
<dbReference type="GO" id="GO:0016679">
    <property type="term" value="F:oxidoreductase activity, acting on diphenols and related substances as donors"/>
    <property type="evidence" value="ECO:0007669"/>
    <property type="project" value="TreeGrafter"/>
</dbReference>
<comment type="caution">
    <text evidence="7">Lacks conserved residue(s) required for the propagation of feature annotation.</text>
</comment>
<keyword evidence="5 7" id="KW-0408">Iron</keyword>
<feature type="transmembrane region" description="Helical" evidence="7">
    <location>
        <begin position="79"/>
        <end position="98"/>
    </location>
</feature>
<dbReference type="GO" id="GO:0030091">
    <property type="term" value="P:protein repair"/>
    <property type="evidence" value="ECO:0007669"/>
    <property type="project" value="UniProtKB-UniRule"/>
</dbReference>
<gene>
    <name evidence="7" type="primary">msrQ</name>
    <name evidence="9" type="ORF">FHP08_15250</name>
</gene>
<feature type="domain" description="Ferric oxidoreductase" evidence="8">
    <location>
        <begin position="47"/>
        <end position="158"/>
    </location>
</feature>
<dbReference type="Pfam" id="PF01794">
    <property type="entry name" value="Ferric_reduct"/>
    <property type="match status" value="1"/>
</dbReference>
<evidence type="ECO:0000256" key="6">
    <source>
        <dbReference type="ARBA" id="ARBA00023136"/>
    </source>
</evidence>
<dbReference type="GO" id="GO:0046872">
    <property type="term" value="F:metal ion binding"/>
    <property type="evidence" value="ECO:0007669"/>
    <property type="project" value="UniProtKB-KW"/>
</dbReference>
<dbReference type="PANTHER" id="PTHR36964">
    <property type="entry name" value="PROTEIN-METHIONINE-SULFOXIDE REDUCTASE HEME-BINDING SUBUNIT MSRQ"/>
    <property type="match status" value="1"/>
</dbReference>
<dbReference type="GO" id="GO:0020037">
    <property type="term" value="F:heme binding"/>
    <property type="evidence" value="ECO:0007669"/>
    <property type="project" value="UniProtKB-UniRule"/>
</dbReference>
<evidence type="ECO:0000256" key="2">
    <source>
        <dbReference type="ARBA" id="ARBA00022448"/>
    </source>
</evidence>
<keyword evidence="7" id="KW-0249">Electron transport</keyword>
<protein>
    <recommendedName>
        <fullName evidence="7">Protein-methionine-sulfoxide reductase heme-binding subunit MsrQ</fullName>
    </recommendedName>
    <alternativeName>
        <fullName evidence="7">Flavocytochrome MsrQ</fullName>
    </alternativeName>
</protein>
<comment type="subunit">
    <text evidence="7">Heterodimer of a catalytic subunit (MsrP) and a heme-binding subunit (MsrQ).</text>
</comment>
<comment type="cofactor">
    <cofactor evidence="7">
        <name>FMN</name>
        <dbReference type="ChEBI" id="CHEBI:58210"/>
    </cofactor>
    <text evidence="7">Binds 1 FMN per subunit.</text>
</comment>
<evidence type="ECO:0000313" key="9">
    <source>
        <dbReference type="EMBL" id="TXL64289.1"/>
    </source>
</evidence>
<evidence type="ECO:0000256" key="7">
    <source>
        <dbReference type="HAMAP-Rule" id="MF_01207"/>
    </source>
</evidence>
<dbReference type="HAMAP" id="MF_01207">
    <property type="entry name" value="MsrQ"/>
    <property type="match status" value="1"/>
</dbReference>
<keyword evidence="7" id="KW-0288">FMN</keyword>
<keyword evidence="7" id="KW-0349">Heme</keyword>
<sequence length="199" mass="22514">MAPRAGLPRWLKPAIFLLSLLPLARLFLLGFAGELGANPVEFVTRSTGTWALVMLCLTLAITPLRRLSGWNALVRLRRMLGLFAFFYASLHFTVFLWLEHWFDLAAMLLDVLERPFVTVGFLAFLLMVPLAATSTQAMVRRLGSRWLTLHRLVYLIGPLAVLHFWWHKAGKNDFGEPAFYGAVIALLLAARLVGRRRGR</sequence>
<dbReference type="OrthoDB" id="9788328at2"/>
<comment type="subcellular location">
    <subcellularLocation>
        <location evidence="7">Cell membrane</location>
        <topology evidence="7">Multi-pass membrane protein</topology>
    </subcellularLocation>
    <subcellularLocation>
        <location evidence="1">Membrane</location>
        <topology evidence="1">Multi-pass membrane protein</topology>
    </subcellularLocation>
</comment>
<dbReference type="Proteomes" id="UP000321548">
    <property type="component" value="Unassembled WGS sequence"/>
</dbReference>
<accession>A0A5C8NSH3</accession>
<feature type="transmembrane region" description="Helical" evidence="7">
    <location>
        <begin position="118"/>
        <end position="139"/>
    </location>
</feature>
<keyword evidence="7" id="KW-0285">Flavoprotein</keyword>
<evidence type="ECO:0000256" key="1">
    <source>
        <dbReference type="ARBA" id="ARBA00004141"/>
    </source>
</evidence>
<evidence type="ECO:0000313" key="10">
    <source>
        <dbReference type="Proteomes" id="UP000321548"/>
    </source>
</evidence>
<evidence type="ECO:0000256" key="3">
    <source>
        <dbReference type="ARBA" id="ARBA00022692"/>
    </source>
</evidence>
<reference evidence="9 10" key="1">
    <citation type="submission" date="2019-06" db="EMBL/GenBank/DDBJ databases">
        <title>Quisquiliibacterium sp. nov., isolated from a maize field.</title>
        <authorList>
            <person name="Lin S.-Y."/>
            <person name="Tsai C.-F."/>
            <person name="Young C.-C."/>
        </authorList>
    </citation>
    <scope>NUCLEOTIDE SEQUENCE [LARGE SCALE GENOMIC DNA]</scope>
    <source>
        <strain evidence="9 10">CC-CFT501</strain>
    </source>
</reference>
<keyword evidence="6 7" id="KW-0472">Membrane</keyword>
<comment type="function">
    <text evidence="7">Part of the MsrPQ system that repairs oxidized periplasmic proteins containing methionine sulfoxide residues (Met-O), using respiratory chain electrons. Thus protects these proteins from oxidative-stress damage caused by reactive species of oxygen and chlorine generated by the host defense mechanisms. MsrPQ is essential for the maintenance of envelope integrity under bleach stress, rescuing a wide series of structurally unrelated periplasmic proteins from methionine oxidation. MsrQ provides electrons for reduction to the reductase catalytic subunit MsrP, using the quinone pool of the respiratory chain.</text>
</comment>
<feature type="transmembrane region" description="Helical" evidence="7">
    <location>
        <begin position="146"/>
        <end position="166"/>
    </location>
</feature>
<feature type="transmembrane region" description="Helical" evidence="7">
    <location>
        <begin position="47"/>
        <end position="67"/>
    </location>
</feature>
<dbReference type="GO" id="GO:0009055">
    <property type="term" value="F:electron transfer activity"/>
    <property type="evidence" value="ECO:0007669"/>
    <property type="project" value="UniProtKB-UniRule"/>
</dbReference>
<evidence type="ECO:0000259" key="8">
    <source>
        <dbReference type="Pfam" id="PF01794"/>
    </source>
</evidence>
<organism evidence="9 10">
    <name type="scientific">Zeimonas arvi</name>
    <dbReference type="NCBI Taxonomy" id="2498847"/>
    <lineage>
        <taxon>Bacteria</taxon>
        <taxon>Pseudomonadati</taxon>
        <taxon>Pseudomonadota</taxon>
        <taxon>Betaproteobacteria</taxon>
        <taxon>Burkholderiales</taxon>
        <taxon>Burkholderiaceae</taxon>
        <taxon>Zeimonas</taxon>
    </lineage>
</organism>
<name>A0A5C8NSH3_9BURK</name>
<dbReference type="GO" id="GO:0005886">
    <property type="term" value="C:plasma membrane"/>
    <property type="evidence" value="ECO:0007669"/>
    <property type="project" value="UniProtKB-SubCell"/>
</dbReference>
<comment type="caution">
    <text evidence="9">The sequence shown here is derived from an EMBL/GenBank/DDBJ whole genome shotgun (WGS) entry which is preliminary data.</text>
</comment>
<keyword evidence="7" id="KW-0479">Metal-binding</keyword>
<evidence type="ECO:0000256" key="4">
    <source>
        <dbReference type="ARBA" id="ARBA00022989"/>
    </source>
</evidence>
<dbReference type="RefSeq" id="WP_147705349.1">
    <property type="nucleotide sequence ID" value="NZ_VDUY01000006.1"/>
</dbReference>
<feature type="transmembrane region" description="Helical" evidence="7">
    <location>
        <begin position="178"/>
        <end position="194"/>
    </location>
</feature>
<dbReference type="InterPro" id="IPR013130">
    <property type="entry name" value="Fe3_Rdtase_TM_dom"/>
</dbReference>
<dbReference type="AlphaFoldDB" id="A0A5C8NSH3"/>
<dbReference type="GO" id="GO:0010181">
    <property type="term" value="F:FMN binding"/>
    <property type="evidence" value="ECO:0007669"/>
    <property type="project" value="UniProtKB-UniRule"/>
</dbReference>
<comment type="cofactor">
    <cofactor evidence="7">
        <name>heme b</name>
        <dbReference type="ChEBI" id="CHEBI:60344"/>
    </cofactor>
    <text evidence="7">Binds 1 heme b (iron(II)-protoporphyrin IX) group per subunit.</text>
</comment>
<dbReference type="InterPro" id="IPR022837">
    <property type="entry name" value="MsrQ-like"/>
</dbReference>
<keyword evidence="4 7" id="KW-1133">Transmembrane helix</keyword>